<evidence type="ECO:0000313" key="5">
    <source>
        <dbReference type="Proteomes" id="UP000010716"/>
    </source>
</evidence>
<gene>
    <name evidence="3" type="ORF">CathTA2_1576</name>
    <name evidence="4" type="ORF">HUR95_08120</name>
</gene>
<sequence>MNAQQKSSRHANAMTEQTLQKYDSDSRIRQYVGIMAFIITALAVIWGLFQLYVSSFGVLDAIILRSWHIMFLLIMTFLLFPARKNADYSLHRPTWWDGVCVLAGVSSFGYLIFHYKDIALRGGYLLPIDYFFGVLGILVLFEAARRTVKSLAILAAVFLIYNFAGSYLPGILGHVGFSWKRIVEHLFWGGQGLLGVGAGVSATFVFMFILFGSFLKISGFSQFINHLALTIAGRSPGGPAKVSVIASSLMGMVNGSALANVATTGSITIPLMIKNGYKRKFAAAVEAAASTGGQFAPPIMGAAGFIMAEFLGVPYTTVMLAAVVPAFLYFLTLIIAVHFEARKMGLKGISKENIPKVKQVLKEEGHLTIPFVTLIVLLLLGYTPLYAAVFAIISTSCSGSFNRLWGYGDRK</sequence>
<evidence type="ECO:0000313" key="6">
    <source>
        <dbReference type="Proteomes" id="UP000825179"/>
    </source>
</evidence>
<dbReference type="AlphaFoldDB" id="F5L6X6"/>
<evidence type="ECO:0000259" key="2">
    <source>
        <dbReference type="Pfam" id="PF06808"/>
    </source>
</evidence>
<keyword evidence="6" id="KW-1185">Reference proteome</keyword>
<reference evidence="3 5" key="1">
    <citation type="journal article" date="2011" name="J. Bacteriol.">
        <title>Draft genome sequence of the thermoalkaliphilic Caldalkalibacillus thermarum strain TA2.A1.</title>
        <authorList>
            <person name="Kalamorz F."/>
            <person name="Keis S."/>
            <person name="McMillan D.G."/>
            <person name="Olsson K."/>
            <person name="Stanton J.A."/>
            <person name="Stockwell P."/>
            <person name="Black M.A."/>
            <person name="Klingeman D.M."/>
            <person name="Land M.L."/>
            <person name="Han C.S."/>
            <person name="Martin S.L."/>
            <person name="Becher S.A."/>
            <person name="Peddie C.J."/>
            <person name="Morgan H.W."/>
            <person name="Matthies D."/>
            <person name="Preiss L."/>
            <person name="Meier T."/>
            <person name="Brown S.D."/>
            <person name="Cook G.M."/>
        </authorList>
    </citation>
    <scope>NUCLEOTIDE SEQUENCE [LARGE SCALE GENOMIC DNA]</scope>
    <source>
        <strain evidence="3 5">TA2.A1</strain>
    </source>
</reference>
<feature type="domain" description="TRAP C4-dicarboxylate transport system permease DctM subunit" evidence="2">
    <location>
        <begin position="135"/>
        <end position="394"/>
    </location>
</feature>
<keyword evidence="1" id="KW-1133">Transmembrane helix</keyword>
<dbReference type="Pfam" id="PF06808">
    <property type="entry name" value="DctM"/>
    <property type="match status" value="1"/>
</dbReference>
<feature type="transmembrane region" description="Helical" evidence="1">
    <location>
        <begin position="94"/>
        <end position="113"/>
    </location>
</feature>
<feature type="transmembrane region" description="Helical" evidence="1">
    <location>
        <begin position="318"/>
        <end position="339"/>
    </location>
</feature>
<feature type="transmembrane region" description="Helical" evidence="1">
    <location>
        <begin position="125"/>
        <end position="144"/>
    </location>
</feature>
<proteinExistence type="predicted"/>
<dbReference type="PANTHER" id="PTHR43849:SF2">
    <property type="entry name" value="BLL3936 PROTEIN"/>
    <property type="match status" value="1"/>
</dbReference>
<feature type="transmembrane region" description="Helical" evidence="1">
    <location>
        <begin position="61"/>
        <end position="82"/>
    </location>
</feature>
<dbReference type="RefSeq" id="WP_007504584.1">
    <property type="nucleotide sequence ID" value="NZ_AFCE01000133.1"/>
</dbReference>
<dbReference type="EMBL" id="AFCE01000133">
    <property type="protein sequence ID" value="EGL82911.1"/>
    <property type="molecule type" value="Genomic_DNA"/>
</dbReference>
<reference evidence="4 6" key="2">
    <citation type="journal article" date="2020" name="Extremophiles">
        <title>Genomic analysis of Caldalkalibacillus thermarum TA2.A1 reveals aerobic alkaliphilic metabolism and evolutionary hallmarks linking alkaliphilic bacteria and plant life.</title>
        <authorList>
            <person name="de Jong S.I."/>
            <person name="van den Broek M.A."/>
            <person name="Merkel A.Y."/>
            <person name="de la Torre Cortes P."/>
            <person name="Kalamorz F."/>
            <person name="Cook G.M."/>
            <person name="van Loosdrecht M.C.M."/>
            <person name="McMillan D.G.G."/>
        </authorList>
    </citation>
    <scope>NUCLEOTIDE SEQUENCE [LARGE SCALE GENOMIC DNA]</scope>
    <source>
        <strain evidence="4 6">TA2.A1</strain>
    </source>
</reference>
<dbReference type="Proteomes" id="UP000010716">
    <property type="component" value="Unassembled WGS sequence"/>
</dbReference>
<feature type="transmembrane region" description="Helical" evidence="1">
    <location>
        <begin position="151"/>
        <end position="172"/>
    </location>
</feature>
<feature type="transmembrane region" description="Helical" evidence="1">
    <location>
        <begin position="192"/>
        <end position="215"/>
    </location>
</feature>
<dbReference type="NCBIfam" id="TIGR02123">
    <property type="entry name" value="TRAP_fused"/>
    <property type="match status" value="1"/>
</dbReference>
<reference evidence="4" key="3">
    <citation type="submission" date="2021-08" db="EMBL/GenBank/DDBJ databases">
        <authorList>
            <person name="de Jong S."/>
            <person name="van den Broek M."/>
            <person name="Merkel A."/>
            <person name="de la Torre Cortes P."/>
            <person name="Kalamorz F."/>
            <person name="Cook G."/>
            <person name="van Loosdrecht M."/>
            <person name="McMillan D."/>
        </authorList>
    </citation>
    <scope>NUCLEOTIDE SEQUENCE</scope>
    <source>
        <strain evidence="4">TA2.A1</strain>
    </source>
</reference>
<evidence type="ECO:0000256" key="1">
    <source>
        <dbReference type="SAM" id="Phobius"/>
    </source>
</evidence>
<dbReference type="EMBL" id="CP082237">
    <property type="protein sequence ID" value="QZT35162.1"/>
    <property type="molecule type" value="Genomic_DNA"/>
</dbReference>
<dbReference type="PANTHER" id="PTHR43849">
    <property type="entry name" value="BLL3936 PROTEIN"/>
    <property type="match status" value="1"/>
</dbReference>
<organism evidence="3 5">
    <name type="scientific">Caldalkalibacillus thermarum (strain TA2.A1)</name>
    <dbReference type="NCBI Taxonomy" id="986075"/>
    <lineage>
        <taxon>Bacteria</taxon>
        <taxon>Bacillati</taxon>
        <taxon>Bacillota</taxon>
        <taxon>Bacilli</taxon>
        <taxon>Bacillales</taxon>
        <taxon>Bacillaceae</taxon>
        <taxon>Caldalkalibacillus</taxon>
    </lineage>
</organism>
<dbReference type="InterPro" id="IPR010656">
    <property type="entry name" value="DctM"/>
</dbReference>
<dbReference type="KEGG" id="cthu:HUR95_08120"/>
<accession>F5L6X6</accession>
<dbReference type="OrthoDB" id="9759894at2"/>
<evidence type="ECO:0000313" key="3">
    <source>
        <dbReference type="EMBL" id="EGL82911.1"/>
    </source>
</evidence>
<evidence type="ECO:0000313" key="4">
    <source>
        <dbReference type="EMBL" id="QZT35162.1"/>
    </source>
</evidence>
<dbReference type="InterPro" id="IPR011853">
    <property type="entry name" value="TRAP_DctM-Dct_fused"/>
</dbReference>
<keyword evidence="1" id="KW-0472">Membrane</keyword>
<protein>
    <submittedName>
        <fullName evidence="4">TRAP transporter fused permease subunit</fullName>
    </submittedName>
    <submittedName>
        <fullName evidence="3">TRAP transporter, 4TM/12TM fusion protein</fullName>
    </submittedName>
</protein>
<dbReference type="Proteomes" id="UP000825179">
    <property type="component" value="Chromosome"/>
</dbReference>
<dbReference type="eggNOG" id="COG4666">
    <property type="taxonomic scope" value="Bacteria"/>
</dbReference>
<name>F5L6X6_CALTT</name>
<keyword evidence="1" id="KW-0812">Transmembrane</keyword>
<feature type="transmembrane region" description="Helical" evidence="1">
    <location>
        <begin position="31"/>
        <end position="49"/>
    </location>
</feature>